<keyword evidence="2" id="KW-0963">Cytoplasm</keyword>
<dbReference type="EC" id="6.3.4.-" evidence="2"/>
<dbReference type="GO" id="GO:0016879">
    <property type="term" value="F:ligase activity, forming carbon-nitrogen bonds"/>
    <property type="evidence" value="ECO:0007669"/>
    <property type="project" value="UniProtKB-UniRule"/>
</dbReference>
<keyword evidence="2" id="KW-0067">ATP-binding</keyword>
<name>A0A1G6S6J0_PEPNI</name>
<evidence type="ECO:0000313" key="3">
    <source>
        <dbReference type="EMBL" id="SDD12520.1"/>
    </source>
</evidence>
<accession>A0A1G6S6J0</accession>
<keyword evidence="2" id="KW-0436">Ligase</keyword>
<dbReference type="Proteomes" id="UP000198995">
    <property type="component" value="Unassembled WGS sequence"/>
</dbReference>
<dbReference type="GO" id="GO:0005524">
    <property type="term" value="F:ATP binding"/>
    <property type="evidence" value="ECO:0007669"/>
    <property type="project" value="UniProtKB-KW"/>
</dbReference>
<keyword evidence="4" id="KW-1185">Reference proteome</keyword>
<comment type="similarity">
    <text evidence="2">Belongs to the TmcAL family.</text>
</comment>
<dbReference type="GO" id="GO:0016740">
    <property type="term" value="F:transferase activity"/>
    <property type="evidence" value="ECO:0007669"/>
    <property type="project" value="UniProtKB-KW"/>
</dbReference>
<dbReference type="GO" id="GO:0005737">
    <property type="term" value="C:cytoplasm"/>
    <property type="evidence" value="ECO:0007669"/>
    <property type="project" value="UniProtKB-SubCell"/>
</dbReference>
<dbReference type="GO" id="GO:0006400">
    <property type="term" value="P:tRNA modification"/>
    <property type="evidence" value="ECO:0007669"/>
    <property type="project" value="UniProtKB-UniRule"/>
</dbReference>
<dbReference type="PANTHER" id="PTHR37825:SF1">
    <property type="entry name" value="TRNA(MET) CYTIDINE ACETATE LIGASE"/>
    <property type="match status" value="1"/>
</dbReference>
<evidence type="ECO:0000256" key="1">
    <source>
        <dbReference type="ARBA" id="ARBA00022694"/>
    </source>
</evidence>
<dbReference type="OrthoDB" id="9769796at2"/>
<organism evidence="3 4">
    <name type="scientific">Peptococcus niger</name>
    <dbReference type="NCBI Taxonomy" id="2741"/>
    <lineage>
        <taxon>Bacteria</taxon>
        <taxon>Bacillati</taxon>
        <taxon>Bacillota</taxon>
        <taxon>Clostridia</taxon>
        <taxon>Eubacteriales</taxon>
        <taxon>Peptococcaceae</taxon>
        <taxon>Peptococcus</taxon>
    </lineage>
</organism>
<dbReference type="GO" id="GO:0000049">
    <property type="term" value="F:tRNA binding"/>
    <property type="evidence" value="ECO:0007669"/>
    <property type="project" value="UniProtKB-KW"/>
</dbReference>
<comment type="function">
    <text evidence="2">Catalyzes the formation of N(4)-acetylcytidine (ac(4)C) at the wobble position of elongator tRNA(Met), using acetate and ATP as substrates. First activates an acetate ion to form acetyladenylate (Ac-AMP) and then transfers the acetyl group to tRNA to form ac(4)C34.</text>
</comment>
<dbReference type="HAMAP" id="MF_01539">
    <property type="entry name" value="TmcAL"/>
    <property type="match status" value="1"/>
</dbReference>
<keyword evidence="2" id="KW-0547">Nucleotide-binding</keyword>
<dbReference type="Pfam" id="PF05636">
    <property type="entry name" value="HIGH_NTase1"/>
    <property type="match status" value="1"/>
</dbReference>
<feature type="binding site" evidence="2">
    <location>
        <position position="161"/>
    </location>
    <ligand>
        <name>ATP</name>
        <dbReference type="ChEBI" id="CHEBI:30616"/>
    </ligand>
</feature>
<gene>
    <name evidence="2" type="primary">tmcAL</name>
    <name evidence="3" type="ORF">SAMN04489866_101247</name>
</gene>
<feature type="binding site" evidence="2">
    <location>
        <position position="183"/>
    </location>
    <ligand>
        <name>ATP</name>
        <dbReference type="ChEBI" id="CHEBI:30616"/>
    </ligand>
</feature>
<keyword evidence="2" id="KW-0694">RNA-binding</keyword>
<dbReference type="STRING" id="2741.SAMN04489866_101247"/>
<dbReference type="InterPro" id="IPR008513">
    <property type="entry name" value="tRNA(Met)_cyd_acetate_ligase"/>
</dbReference>
<comment type="caution">
    <text evidence="2">Lacks conserved residue(s) required for the propagation of feature annotation.</text>
</comment>
<dbReference type="Gene3D" id="3.40.50.620">
    <property type="entry name" value="HUPs"/>
    <property type="match status" value="1"/>
</dbReference>
<dbReference type="EMBL" id="FNAF01000001">
    <property type="protein sequence ID" value="SDD12520.1"/>
    <property type="molecule type" value="Genomic_DNA"/>
</dbReference>
<keyword evidence="2" id="KW-0820">tRNA-binding</keyword>
<reference evidence="3 4" key="1">
    <citation type="submission" date="2016-10" db="EMBL/GenBank/DDBJ databases">
        <authorList>
            <person name="de Groot N.N."/>
        </authorList>
    </citation>
    <scope>NUCLEOTIDE SEQUENCE [LARGE SCALE GENOMIC DNA]</scope>
    <source>
        <strain evidence="3 4">DSM 20475</strain>
    </source>
</reference>
<dbReference type="InterPro" id="IPR014729">
    <property type="entry name" value="Rossmann-like_a/b/a_fold"/>
</dbReference>
<comment type="catalytic activity">
    <reaction evidence="2">
        <text>cytidine(34) in elongator tRNA(Met) + acetate + ATP = N(4)-acetylcytidine(34) in elongator tRNA(Met) + AMP + diphosphate</text>
        <dbReference type="Rhea" id="RHEA:58144"/>
        <dbReference type="Rhea" id="RHEA-COMP:10693"/>
        <dbReference type="Rhea" id="RHEA-COMP:10694"/>
        <dbReference type="ChEBI" id="CHEBI:30089"/>
        <dbReference type="ChEBI" id="CHEBI:30616"/>
        <dbReference type="ChEBI" id="CHEBI:33019"/>
        <dbReference type="ChEBI" id="CHEBI:74900"/>
        <dbReference type="ChEBI" id="CHEBI:82748"/>
        <dbReference type="ChEBI" id="CHEBI:456215"/>
    </reaction>
</comment>
<proteinExistence type="inferred from homology"/>
<feature type="binding site" evidence="2">
    <location>
        <position position="102"/>
    </location>
    <ligand>
        <name>ATP</name>
        <dbReference type="ChEBI" id="CHEBI:30616"/>
    </ligand>
</feature>
<evidence type="ECO:0000313" key="4">
    <source>
        <dbReference type="Proteomes" id="UP000198995"/>
    </source>
</evidence>
<dbReference type="RefSeq" id="WP_091790926.1">
    <property type="nucleotide sequence ID" value="NZ_FNAF01000001.1"/>
</dbReference>
<feature type="binding site" evidence="2">
    <location>
        <begin position="7"/>
        <end position="20"/>
    </location>
    <ligand>
        <name>ATP</name>
        <dbReference type="ChEBI" id="CHEBI:30616"/>
    </ligand>
</feature>
<keyword evidence="1 2" id="KW-0819">tRNA processing</keyword>
<dbReference type="AlphaFoldDB" id="A0A1G6S6J0"/>
<dbReference type="PANTHER" id="PTHR37825">
    <property type="entry name" value="TRNA(MET) CYTIDINE ACETATE LIGASE"/>
    <property type="match status" value="1"/>
</dbReference>
<comment type="subcellular location">
    <subcellularLocation>
        <location evidence="2">Cytoplasm</location>
    </subcellularLocation>
</comment>
<protein>
    <recommendedName>
        <fullName evidence="2">tRNA(Met) cytidine acetate ligase</fullName>
        <ecNumber evidence="2">6.3.4.-</ecNumber>
    </recommendedName>
</protein>
<evidence type="ECO:0000256" key="2">
    <source>
        <dbReference type="HAMAP-Rule" id="MF_01539"/>
    </source>
</evidence>
<keyword evidence="3" id="KW-0808">Transferase</keyword>
<dbReference type="SUPFAM" id="SSF52374">
    <property type="entry name" value="Nucleotidylyl transferase"/>
    <property type="match status" value="1"/>
</dbReference>
<sequence length="387" mass="42249">MQVCGIIAEFNPFHKGHDRLLTAVREQLPEARLVCVMSGPFTQRGEPAILDKWARAEAAVAAGMNVVFELHSAWATASLQSFSFGAVKTLAATGLVTHLAFGSESGNLPELNHMAALLQRPTATFQQVLKAALAKGAPFAVAQQGALEMACGARGLQDRPNDRLAISYLRFAPTDWTALAVQRDTCHDGALSARAIRQALQQNRLPANYLTAESASQLKKATTNGWLWPHLADFYTALQLRLINLPVAEISRITGCSEGMAVRLRRAARTAESFDAWLDTALDRHLFETTLSRAALQLLLPVSTPAQVPYLRVLAADAEGRRCLRAIQQTASTPLVTNTGRDGKKLTSKAQAALQADVARQEATRLLQTAPAYRRPMRDYYEPPRMV</sequence>